<dbReference type="GO" id="GO:0000428">
    <property type="term" value="C:DNA-directed RNA polymerase complex"/>
    <property type="evidence" value="ECO:0007669"/>
    <property type="project" value="UniProtKB-KW"/>
</dbReference>
<dbReference type="GO" id="GO:0003700">
    <property type="term" value="F:DNA-binding transcription factor activity"/>
    <property type="evidence" value="ECO:0007669"/>
    <property type="project" value="InterPro"/>
</dbReference>
<dbReference type="EMBL" id="CP022098">
    <property type="protein sequence ID" value="ATB40890.1"/>
    <property type="molecule type" value="Genomic_DNA"/>
</dbReference>
<proteinExistence type="predicted"/>
<dbReference type="InterPro" id="IPR011745">
    <property type="entry name" value="RNA_pol_sigma70_MYXXA"/>
</dbReference>
<dbReference type="InterPro" id="IPR036388">
    <property type="entry name" value="WH-like_DNA-bd_sf"/>
</dbReference>
<dbReference type="InterPro" id="IPR007630">
    <property type="entry name" value="RNA_pol_sigma70_r4"/>
</dbReference>
<dbReference type="InterPro" id="IPR014284">
    <property type="entry name" value="RNA_pol_sigma-70_dom"/>
</dbReference>
<dbReference type="GO" id="GO:0006352">
    <property type="term" value="P:DNA-templated transcription initiation"/>
    <property type="evidence" value="ECO:0007669"/>
    <property type="project" value="InterPro"/>
</dbReference>
<sequence length="287" mass="32742">MSDDPFFPENLLRGAYELGRSRWPRLDLSYQVFAAYLLQRLNPADPEIPLAQVLDKLHIADLYLACACVYNVPEAIPTLEQHCLTRLRDSLHPPSSSLDDVLQMVRVHLLLGTSTTEPKLPTYRGKSKLSSWIRVIAVRMLLHQNQKAPVDEGPEENVLKALAALPTPGPDAELGLIKSRFKRDFNQALRESFAALSYEQRNLLRFYYIDELTTTELGKLLGVAQPTASRRLSDARAAVYEETRRRLQERLRLSSQEFESMLNVVRSQLDLSLSQLLKEEEEDPEKD</sequence>
<feature type="domain" description="RNA polymerase sigma-70 region 4" evidence="1">
    <location>
        <begin position="194"/>
        <end position="239"/>
    </location>
</feature>
<dbReference type="NCBIfam" id="TIGR02937">
    <property type="entry name" value="sigma70-ECF"/>
    <property type="match status" value="1"/>
</dbReference>
<dbReference type="AlphaFoldDB" id="A0A250JBD4"/>
<name>A0A250JBD4_9BACT</name>
<dbReference type="RefSeq" id="WP_095988689.1">
    <property type="nucleotide sequence ID" value="NZ_CP022098.1"/>
</dbReference>
<organism evidence="2 3">
    <name type="scientific">Cystobacter fuscus</name>
    <dbReference type="NCBI Taxonomy" id="43"/>
    <lineage>
        <taxon>Bacteria</taxon>
        <taxon>Pseudomonadati</taxon>
        <taxon>Myxococcota</taxon>
        <taxon>Myxococcia</taxon>
        <taxon>Myxococcales</taxon>
        <taxon>Cystobacterineae</taxon>
        <taxon>Archangiaceae</taxon>
        <taxon>Cystobacter</taxon>
    </lineage>
</organism>
<reference evidence="2 3" key="1">
    <citation type="submission" date="2017-06" db="EMBL/GenBank/DDBJ databases">
        <title>Sequencing and comparative analysis of myxobacterial genomes.</title>
        <authorList>
            <person name="Rupp O."/>
            <person name="Goesmann A."/>
            <person name="Sogaard-Andersen L."/>
        </authorList>
    </citation>
    <scope>NUCLEOTIDE SEQUENCE [LARGE SCALE GENOMIC DNA]</scope>
    <source>
        <strain evidence="2 3">DSM 52655</strain>
    </source>
</reference>
<dbReference type="SUPFAM" id="SSF88659">
    <property type="entry name" value="Sigma3 and sigma4 domains of RNA polymerase sigma factors"/>
    <property type="match status" value="1"/>
</dbReference>
<dbReference type="InterPro" id="IPR013324">
    <property type="entry name" value="RNA_pol_sigma_r3/r4-like"/>
</dbReference>
<dbReference type="NCBIfam" id="TIGR03001">
    <property type="entry name" value="Sig-70_gmx1"/>
    <property type="match status" value="1"/>
</dbReference>
<gene>
    <name evidence="2" type="ORF">CYFUS_006352</name>
</gene>
<dbReference type="Pfam" id="PF04545">
    <property type="entry name" value="Sigma70_r4"/>
    <property type="match status" value="1"/>
</dbReference>
<evidence type="ECO:0000313" key="3">
    <source>
        <dbReference type="Proteomes" id="UP000217257"/>
    </source>
</evidence>
<keyword evidence="2" id="KW-0240">DNA-directed RNA polymerase</keyword>
<dbReference type="Gene3D" id="1.10.10.10">
    <property type="entry name" value="Winged helix-like DNA-binding domain superfamily/Winged helix DNA-binding domain"/>
    <property type="match status" value="1"/>
</dbReference>
<accession>A0A250JBD4</accession>
<protein>
    <submittedName>
        <fullName evidence="2">DNA-directed RNA polymerase sigma-70 factor</fullName>
    </submittedName>
</protein>
<evidence type="ECO:0000313" key="2">
    <source>
        <dbReference type="EMBL" id="ATB40890.1"/>
    </source>
</evidence>
<evidence type="ECO:0000259" key="1">
    <source>
        <dbReference type="Pfam" id="PF04545"/>
    </source>
</evidence>
<keyword evidence="2" id="KW-0804">Transcription</keyword>
<dbReference type="KEGG" id="cfus:CYFUS_006352"/>
<dbReference type="Proteomes" id="UP000217257">
    <property type="component" value="Chromosome"/>
</dbReference>